<reference evidence="4 5" key="1">
    <citation type="submission" date="2016-10" db="EMBL/GenBank/DDBJ databases">
        <authorList>
            <person name="de Groot N.N."/>
        </authorList>
    </citation>
    <scope>NUCLEOTIDE SEQUENCE [LARGE SCALE GENOMIC DNA]</scope>
    <source>
        <strain evidence="4 5">DSM 100674</strain>
    </source>
</reference>
<keyword evidence="5" id="KW-1185">Reference proteome</keyword>
<accession>A0A1H7HA55</accession>
<proteinExistence type="inferred from homology"/>
<protein>
    <submittedName>
        <fullName evidence="4">Sugar transferase involved in LPS biosynthesis (Colanic, teichoic acid)</fullName>
    </submittedName>
</protein>
<sequence length="238" mass="27192">MARTGAPLKRLTDVVLALALAALLAPVMLVIALLILLVDGAPVFYLSERMKTAQTPFCLWKFRTMRHIDADSGVSGAYKQDRITPLGHWLRRYRLDELPQLLNILRGDMSFVGPRPPLRAYVEMFPDLYARVLDHRPGVTGLATLVYHRTEARLLGDCHTRETSEDIYVRRCIPVKARLDLIWARHQSPGYDLALLCRTAFDVFAPRLPRDPGAELRRLPLQIRRRDRLFLARRSGSD</sequence>
<dbReference type="GO" id="GO:0016780">
    <property type="term" value="F:phosphotransferase activity, for other substituted phosphate groups"/>
    <property type="evidence" value="ECO:0007669"/>
    <property type="project" value="TreeGrafter"/>
</dbReference>
<dbReference type="AlphaFoldDB" id="A0A1H7HA55"/>
<feature type="domain" description="Bacterial sugar transferase" evidence="3">
    <location>
        <begin position="9"/>
        <end position="204"/>
    </location>
</feature>
<dbReference type="GO" id="GO:0000271">
    <property type="term" value="P:polysaccharide biosynthetic process"/>
    <property type="evidence" value="ECO:0007669"/>
    <property type="project" value="UniProtKB-KW"/>
</dbReference>
<comment type="similarity">
    <text evidence="1">Belongs to the bacterial sugar transferase family.</text>
</comment>
<keyword evidence="4" id="KW-0808">Transferase</keyword>
<evidence type="ECO:0000313" key="4">
    <source>
        <dbReference type="EMBL" id="SEK46192.1"/>
    </source>
</evidence>
<evidence type="ECO:0000259" key="3">
    <source>
        <dbReference type="Pfam" id="PF02397"/>
    </source>
</evidence>
<dbReference type="PANTHER" id="PTHR30576:SF20">
    <property type="entry name" value="QUINOVOSAMINEPHOSPHOTRANSFERAE-RELATED"/>
    <property type="match status" value="1"/>
</dbReference>
<dbReference type="PANTHER" id="PTHR30576">
    <property type="entry name" value="COLANIC BIOSYNTHESIS UDP-GLUCOSE LIPID CARRIER TRANSFERASE"/>
    <property type="match status" value="1"/>
</dbReference>
<gene>
    <name evidence="4" type="ORF">SAMN05443999_101473</name>
</gene>
<dbReference type="RefSeq" id="WP_342742580.1">
    <property type="nucleotide sequence ID" value="NZ_FOAG01000001.1"/>
</dbReference>
<organism evidence="4 5">
    <name type="scientific">Roseovarius azorensis</name>
    <dbReference type="NCBI Taxonomy" id="1287727"/>
    <lineage>
        <taxon>Bacteria</taxon>
        <taxon>Pseudomonadati</taxon>
        <taxon>Pseudomonadota</taxon>
        <taxon>Alphaproteobacteria</taxon>
        <taxon>Rhodobacterales</taxon>
        <taxon>Roseobacteraceae</taxon>
        <taxon>Roseovarius</taxon>
    </lineage>
</organism>
<dbReference type="InterPro" id="IPR003362">
    <property type="entry name" value="Bact_transf"/>
</dbReference>
<name>A0A1H7HA55_9RHOB</name>
<dbReference type="EMBL" id="FOAG01000001">
    <property type="protein sequence ID" value="SEK46192.1"/>
    <property type="molecule type" value="Genomic_DNA"/>
</dbReference>
<dbReference type="Pfam" id="PF02397">
    <property type="entry name" value="Bac_transf"/>
    <property type="match status" value="1"/>
</dbReference>
<dbReference type="Proteomes" id="UP000199582">
    <property type="component" value="Unassembled WGS sequence"/>
</dbReference>
<dbReference type="STRING" id="1287727.SAMN05443999_101473"/>
<evidence type="ECO:0000256" key="2">
    <source>
        <dbReference type="ARBA" id="ARBA00023169"/>
    </source>
</evidence>
<evidence type="ECO:0000313" key="5">
    <source>
        <dbReference type="Proteomes" id="UP000199582"/>
    </source>
</evidence>
<keyword evidence="2" id="KW-0270">Exopolysaccharide synthesis</keyword>
<evidence type="ECO:0000256" key="1">
    <source>
        <dbReference type="ARBA" id="ARBA00006464"/>
    </source>
</evidence>